<proteinExistence type="predicted"/>
<comment type="caution">
    <text evidence="1">The sequence shown here is derived from an EMBL/GenBank/DDBJ whole genome shotgun (WGS) entry which is preliminary data.</text>
</comment>
<evidence type="ECO:0000313" key="2">
    <source>
        <dbReference type="Proteomes" id="UP001230035"/>
    </source>
</evidence>
<gene>
    <name evidence="1" type="ORF">QHT84_02750</name>
</gene>
<keyword evidence="2" id="KW-1185">Reference proteome</keyword>
<protein>
    <submittedName>
        <fullName evidence="1">Uncharacterized protein</fullName>
    </submittedName>
</protein>
<organism evidence="1 2">
    <name type="scientific">Flavobacterium sedimenticola</name>
    <dbReference type="NCBI Taxonomy" id="3043286"/>
    <lineage>
        <taxon>Bacteria</taxon>
        <taxon>Pseudomonadati</taxon>
        <taxon>Bacteroidota</taxon>
        <taxon>Flavobacteriia</taxon>
        <taxon>Flavobacteriales</taxon>
        <taxon>Flavobacteriaceae</taxon>
        <taxon>Flavobacterium</taxon>
    </lineage>
</organism>
<dbReference type="RefSeq" id="WP_283238007.1">
    <property type="nucleotide sequence ID" value="NZ_JASGBP010000001.1"/>
</dbReference>
<accession>A0ABT6XMM2</accession>
<dbReference type="Proteomes" id="UP001230035">
    <property type="component" value="Unassembled WGS sequence"/>
</dbReference>
<sequence length="842" mass="95236">MELYENTVFPQVKQVNDIANLSNRNSNVMPSVKIQKTANNVRNIEGVSLVGNQSNAPYRQLECDVIDADTGEHLIYKGWAVLVDSNEKDYIFNIYDGVIDFYKEIENTTITQIGVPELNHEKNLANVVGTWTDTTLPYRYILADYNGNNTASGNINIDFQVPSASIPYLWDKIFNYIGWTYSGTIFQHEKFKNAWLSYPKPVSTETPVTEEVTTQNSQLTSYEVQYPVGGGVFLGSVTYANIFPSVSSFNPAYYNFTTGIQVAGLYRFSFSAETFSLSNGSTSSRIQIIVRDTLNQIVSTSYVDIANGNYIDLLLNAGERIFVSVVYMDSTLPFNGFVNPSGNVSLSGEVTTSMNLITGFSLGFDQAFIDFQVTQFVRDMMVRFGLTPFKDKYKNHITFLTLYELLQNTNVNDMSDNFVAKIGEKTKIGNYAKRNYFKYKYNDDEMKHNNGYLSIADENLAEEITILNSSFYSPERLKSVFLGGCNIYKIWDKEIKDDETVTYKDLDGRFYLMRAEMINEEITLGSNILGGTVTVPFYFRESYYRLKFDEILYDWHRPMSAIFDKAKLITADFWQSPKQISNFDFSRLIYVRQLSSYFIANKIPNFTKGKPTRFELIEVDYFTQQDIVNPEEPDYTIEVGEPVLEDCQINLPVTTDYETPVMVIVNVFAGAFNELSTLVYNQFSLPEPITAELSGGEVTFGISMLPANALGYKFSITIISNSSFLSFTSNLSPAIVLDGTCYEEPSYPETLVINSIENLGTEPSAMFQPTYRYFINYTHTGIPPGTIYLLKVEGYSTILSTWLSIGDYIKTDGDDGTQLVVGYGINKIRISINDVISNEVNV</sequence>
<name>A0ABT6XMM2_9FLAO</name>
<reference evidence="1 2" key="1">
    <citation type="submission" date="2023-05" db="EMBL/GenBank/DDBJ databases">
        <title>Flavobacterium sedimenti sp. nov., isolated from the sediment.</title>
        <authorList>
            <person name="Wu N."/>
        </authorList>
    </citation>
    <scope>NUCLEOTIDE SEQUENCE [LARGE SCALE GENOMIC DNA]</scope>
    <source>
        <strain evidence="1 2">YZ-48</strain>
    </source>
</reference>
<dbReference type="EMBL" id="JASGBP010000001">
    <property type="protein sequence ID" value="MDI9256328.1"/>
    <property type="molecule type" value="Genomic_DNA"/>
</dbReference>
<evidence type="ECO:0000313" key="1">
    <source>
        <dbReference type="EMBL" id="MDI9256328.1"/>
    </source>
</evidence>